<organism evidence="3 4">
    <name type="scientific">Actinokineospora guangxiensis</name>
    <dbReference type="NCBI Taxonomy" id="1490288"/>
    <lineage>
        <taxon>Bacteria</taxon>
        <taxon>Bacillati</taxon>
        <taxon>Actinomycetota</taxon>
        <taxon>Actinomycetes</taxon>
        <taxon>Pseudonocardiales</taxon>
        <taxon>Pseudonocardiaceae</taxon>
        <taxon>Actinokineospora</taxon>
    </lineage>
</organism>
<feature type="transmembrane region" description="Helical" evidence="1">
    <location>
        <begin position="92"/>
        <end position="109"/>
    </location>
</feature>
<sequence>MAAARARSAILGTVFALVACLAAVAAGVYAAAVHHYSAAVVLPVAYLAAVLVSALSPVGRTLPGRMALGVVLLAAPLAFAASLVGFDGVDPLGLVVGGLLLLCALPLLLRHEVAPGPRPLTAYAPFAIACGAALLLVAAVAADDPSLATLTGGGAYLVLAALAAAVSGAAGPARFALGVLLAVIAAAGVYLLAISGDGGWPQILVGALVTAACVASIGSLDKVRPAQSPDGGEGVR</sequence>
<keyword evidence="4" id="KW-1185">Reference proteome</keyword>
<evidence type="ECO:0000313" key="4">
    <source>
        <dbReference type="Proteomes" id="UP001596157"/>
    </source>
</evidence>
<feature type="signal peptide" evidence="2">
    <location>
        <begin position="1"/>
        <end position="30"/>
    </location>
</feature>
<dbReference type="RefSeq" id="WP_378243633.1">
    <property type="nucleotide sequence ID" value="NZ_JBHSKF010000001.1"/>
</dbReference>
<evidence type="ECO:0000256" key="2">
    <source>
        <dbReference type="SAM" id="SignalP"/>
    </source>
</evidence>
<feature type="transmembrane region" description="Helical" evidence="1">
    <location>
        <begin position="147"/>
        <end position="168"/>
    </location>
</feature>
<feature type="transmembrane region" description="Helical" evidence="1">
    <location>
        <begin position="121"/>
        <end position="141"/>
    </location>
</feature>
<feature type="chain" id="PRO_5046280984" evidence="2">
    <location>
        <begin position="31"/>
        <end position="236"/>
    </location>
</feature>
<evidence type="ECO:0000256" key="1">
    <source>
        <dbReference type="SAM" id="Phobius"/>
    </source>
</evidence>
<keyword evidence="2" id="KW-0732">Signal</keyword>
<protein>
    <submittedName>
        <fullName evidence="3">Uncharacterized protein</fullName>
    </submittedName>
</protein>
<accession>A0ABW0EJL7</accession>
<keyword evidence="1" id="KW-1133">Transmembrane helix</keyword>
<keyword evidence="1" id="KW-0472">Membrane</keyword>
<keyword evidence="1" id="KW-0812">Transmembrane</keyword>
<comment type="caution">
    <text evidence="3">The sequence shown here is derived from an EMBL/GenBank/DDBJ whole genome shotgun (WGS) entry which is preliminary data.</text>
</comment>
<reference evidence="4" key="1">
    <citation type="journal article" date="2019" name="Int. J. Syst. Evol. Microbiol.">
        <title>The Global Catalogue of Microorganisms (GCM) 10K type strain sequencing project: providing services to taxonomists for standard genome sequencing and annotation.</title>
        <authorList>
            <consortium name="The Broad Institute Genomics Platform"/>
            <consortium name="The Broad Institute Genome Sequencing Center for Infectious Disease"/>
            <person name="Wu L."/>
            <person name="Ma J."/>
        </authorList>
    </citation>
    <scope>NUCLEOTIDE SEQUENCE [LARGE SCALE GENOMIC DNA]</scope>
    <source>
        <strain evidence="4">CCUG 59778</strain>
    </source>
</reference>
<name>A0ABW0EJL7_9PSEU</name>
<gene>
    <name evidence="3" type="ORF">ACFPM7_03485</name>
</gene>
<feature type="transmembrane region" description="Helical" evidence="1">
    <location>
        <begin position="67"/>
        <end position="86"/>
    </location>
</feature>
<feature type="transmembrane region" description="Helical" evidence="1">
    <location>
        <begin position="200"/>
        <end position="220"/>
    </location>
</feature>
<dbReference type="EMBL" id="JBHSKF010000001">
    <property type="protein sequence ID" value="MFC5286101.1"/>
    <property type="molecule type" value="Genomic_DNA"/>
</dbReference>
<evidence type="ECO:0000313" key="3">
    <source>
        <dbReference type="EMBL" id="MFC5286101.1"/>
    </source>
</evidence>
<feature type="transmembrane region" description="Helical" evidence="1">
    <location>
        <begin position="175"/>
        <end position="194"/>
    </location>
</feature>
<dbReference type="PROSITE" id="PS51257">
    <property type="entry name" value="PROKAR_LIPOPROTEIN"/>
    <property type="match status" value="1"/>
</dbReference>
<dbReference type="Proteomes" id="UP001596157">
    <property type="component" value="Unassembled WGS sequence"/>
</dbReference>
<feature type="transmembrane region" description="Helical" evidence="1">
    <location>
        <begin position="36"/>
        <end position="55"/>
    </location>
</feature>
<proteinExistence type="predicted"/>